<dbReference type="PROSITE" id="PS01124">
    <property type="entry name" value="HTH_ARAC_FAMILY_2"/>
    <property type="match status" value="1"/>
</dbReference>
<dbReference type="PANTHER" id="PTHR30146:SF24">
    <property type="entry name" value="XYLOSE OPERON REGULATORY PROTEIN"/>
    <property type="match status" value="1"/>
</dbReference>
<dbReference type="InterPro" id="IPR046335">
    <property type="entry name" value="LacI/GalR-like_sensor"/>
</dbReference>
<keyword evidence="6" id="KW-1185">Reference proteome</keyword>
<accession>A0ABQ1I5I4</accession>
<feature type="domain" description="HTH araC/xylS-type" evidence="4">
    <location>
        <begin position="285"/>
        <end position="382"/>
    </location>
</feature>
<evidence type="ECO:0000256" key="3">
    <source>
        <dbReference type="ARBA" id="ARBA00023163"/>
    </source>
</evidence>
<dbReference type="Gene3D" id="1.10.10.60">
    <property type="entry name" value="Homeodomain-like"/>
    <property type="match status" value="1"/>
</dbReference>
<evidence type="ECO:0000256" key="2">
    <source>
        <dbReference type="ARBA" id="ARBA00023125"/>
    </source>
</evidence>
<proteinExistence type="predicted"/>
<evidence type="ECO:0000256" key="1">
    <source>
        <dbReference type="ARBA" id="ARBA00023015"/>
    </source>
</evidence>
<dbReference type="SUPFAM" id="SSF46689">
    <property type="entry name" value="Homeodomain-like"/>
    <property type="match status" value="1"/>
</dbReference>
<dbReference type="InterPro" id="IPR054031">
    <property type="entry name" value="XylR_PBP1"/>
</dbReference>
<dbReference type="SUPFAM" id="SSF53822">
    <property type="entry name" value="Periplasmic binding protein-like I"/>
    <property type="match status" value="1"/>
</dbReference>
<reference evidence="6" key="1">
    <citation type="journal article" date="2019" name="Int. J. Syst. Evol. Microbiol.">
        <title>The Global Catalogue of Microorganisms (GCM) 10K type strain sequencing project: providing services to taxonomists for standard genome sequencing and annotation.</title>
        <authorList>
            <consortium name="The Broad Institute Genomics Platform"/>
            <consortium name="The Broad Institute Genome Sequencing Center for Infectious Disease"/>
            <person name="Wu L."/>
            <person name="Ma J."/>
        </authorList>
    </citation>
    <scope>NUCLEOTIDE SEQUENCE [LARGE SCALE GENOMIC DNA]</scope>
    <source>
        <strain evidence="6">CGMCC 1.10131</strain>
    </source>
</reference>
<keyword evidence="1" id="KW-0805">Transcription regulation</keyword>
<dbReference type="Proteomes" id="UP000651977">
    <property type="component" value="Unassembled WGS sequence"/>
</dbReference>
<dbReference type="PANTHER" id="PTHR30146">
    <property type="entry name" value="LACI-RELATED TRANSCRIPTIONAL REPRESSOR"/>
    <property type="match status" value="1"/>
</dbReference>
<comment type="caution">
    <text evidence="5">The sequence shown here is derived from an EMBL/GenBank/DDBJ whole genome shotgun (WGS) entry which is preliminary data.</text>
</comment>
<evidence type="ECO:0000259" key="4">
    <source>
        <dbReference type="PROSITE" id="PS01124"/>
    </source>
</evidence>
<dbReference type="SMART" id="SM00342">
    <property type="entry name" value="HTH_ARAC"/>
    <property type="match status" value="1"/>
</dbReference>
<organism evidence="5 6">
    <name type="scientific">Agarivorans gilvus</name>
    <dbReference type="NCBI Taxonomy" id="680279"/>
    <lineage>
        <taxon>Bacteria</taxon>
        <taxon>Pseudomonadati</taxon>
        <taxon>Pseudomonadota</taxon>
        <taxon>Gammaproteobacteria</taxon>
        <taxon>Alteromonadales</taxon>
        <taxon>Alteromonadaceae</taxon>
        <taxon>Agarivorans</taxon>
    </lineage>
</organism>
<name>A0ABQ1I5I4_9ALTE</name>
<dbReference type="CDD" id="cd01543">
    <property type="entry name" value="PBP1_XylR"/>
    <property type="match status" value="1"/>
</dbReference>
<evidence type="ECO:0000313" key="6">
    <source>
        <dbReference type="Proteomes" id="UP000651977"/>
    </source>
</evidence>
<sequence length="404" mass="45563">MTENYRVALLLNANMAYDRGIITGISSFVKKGSPWNLFIGEQNLFSVDDFNKWQGDGVIADFDHPDIRDAIQSRDIPVVGVASSETVAKQMQGYPLVMSDNKQIINMAARFLKMRRYTHLAFCGYPNRPFNNWSANRQTLLRQWCVDNQCSYSEFTARDNADTWDSDLACLCEWLTRLPKPVGIIAANDVRARQLSYACKLAKISIPEDVSIMGIDDDELNCTLSLPSLTSVRQGTRAMGYLAASLLQPLMEGKQLIQHQHYVQPERVIARDSTDFFHFKDNLVRGALNLIRINQGNIKVKHILAELGCSRGAIDNKFHHELGMSLHAYLLDCQLNLALELLVDTDQTLSQIAQTVGFSSPQYLSCAVKKRWGMAPGMLREQKGMTNRELAPFIEQTKQPLKQA</sequence>
<keyword evidence="2" id="KW-0238">DNA-binding</keyword>
<dbReference type="EMBL" id="BMDY01000018">
    <property type="protein sequence ID" value="GGB13470.1"/>
    <property type="molecule type" value="Genomic_DNA"/>
</dbReference>
<protein>
    <submittedName>
        <fullName evidence="5">XylR family transcriptional regulator</fullName>
    </submittedName>
</protein>
<gene>
    <name evidence="5" type="ORF">GCM10007414_28550</name>
</gene>
<dbReference type="InterPro" id="IPR028082">
    <property type="entry name" value="Peripla_BP_I"/>
</dbReference>
<evidence type="ECO:0000313" key="5">
    <source>
        <dbReference type="EMBL" id="GGB13470.1"/>
    </source>
</evidence>
<dbReference type="Pfam" id="PF22177">
    <property type="entry name" value="PBP1_XylR"/>
    <property type="match status" value="1"/>
</dbReference>
<dbReference type="PROSITE" id="PS00041">
    <property type="entry name" value="HTH_ARAC_FAMILY_1"/>
    <property type="match status" value="1"/>
</dbReference>
<dbReference type="InterPro" id="IPR009057">
    <property type="entry name" value="Homeodomain-like_sf"/>
</dbReference>
<dbReference type="Pfam" id="PF13377">
    <property type="entry name" value="Peripla_BP_3"/>
    <property type="match status" value="1"/>
</dbReference>
<dbReference type="Pfam" id="PF12833">
    <property type="entry name" value="HTH_18"/>
    <property type="match status" value="1"/>
</dbReference>
<dbReference type="Gene3D" id="3.40.50.2300">
    <property type="match status" value="2"/>
</dbReference>
<dbReference type="InterPro" id="IPR018060">
    <property type="entry name" value="HTH_AraC"/>
</dbReference>
<keyword evidence="3" id="KW-0804">Transcription</keyword>
<dbReference type="RefSeq" id="WP_055733749.1">
    <property type="nucleotide sequence ID" value="NZ_BMDY01000018.1"/>
</dbReference>
<dbReference type="InterPro" id="IPR018062">
    <property type="entry name" value="HTH_AraC-typ_CS"/>
</dbReference>